<dbReference type="GeneTree" id="ENSGT00530000064449"/>
<dbReference type="PANTHER" id="PTHR10424">
    <property type="entry name" value="VIRAL ENVELOPE PROTEIN"/>
    <property type="match status" value="1"/>
</dbReference>
<dbReference type="InParanoid" id="A0A667YT04"/>
<evidence type="ECO:0000256" key="2">
    <source>
        <dbReference type="SAM" id="Phobius"/>
    </source>
</evidence>
<keyword evidence="2" id="KW-0812">Transmembrane</keyword>
<reference evidence="3" key="2">
    <citation type="submission" date="2025-08" db="UniProtKB">
        <authorList>
            <consortium name="Ensembl"/>
        </authorList>
    </citation>
    <scope>IDENTIFICATION</scope>
</reference>
<feature type="transmembrane region" description="Helical" evidence="2">
    <location>
        <begin position="554"/>
        <end position="580"/>
    </location>
</feature>
<dbReference type="Proteomes" id="UP000472263">
    <property type="component" value="Chromosome 14"/>
</dbReference>
<reference evidence="3" key="3">
    <citation type="submission" date="2025-09" db="UniProtKB">
        <authorList>
            <consortium name="Ensembl"/>
        </authorList>
    </citation>
    <scope>IDENTIFICATION</scope>
</reference>
<keyword evidence="2" id="KW-0472">Membrane</keyword>
<sequence>GRDRIRWLRSHHTVSVSGRSHLINLQFVENQDGVITFDLCAVITCGPNEQAHGWSEKYICSDGTRNQGHHDGEYYLGRPYCGVGWDLVVVNTGPLDWGYQLDNPLKSRLALIKGTPRYPCNDKSCNPLILTLKKPQLSDTNHYVLGAYETGTDPLGYFMITVTAQQPPEMSNTTKLVADGIMAKDVANLSVTDVLEIETGFTEKNYWLDWVENAARMATREDCVVCSTPRPTLLTVPSPFSENETFCMMHLHTTENPTEACKHLETTYPLSPPKAIPPIFTPVRNNHTCLTKFDISGLNVGDIPEDWCTTTINVTDWPNATTLTYSRSDVYWYCGGNRLRNTLPSSWTGTCTILSLIAPITLIKIAAAELVSHYDKFHYDFQPVAKSHLHKRAAFDLYHNSPIYIDAIGIPRGVPDEYKLVDQVAAGFESSLFWWVTINKNVDRINFIHFNVQRLSNMTRDAIFGLHEQLAATSLMTYQNRLALDFLLAEKGGVCAMFSHDCCIFIPNNTAPDGSVTRALSGLKTMADELVAHSGITNPLTDWLDHSFGRWKTVIVSVLTSLIFTVTVLALCGCCCIPCIRQLCLKCITMAINDKFPVPPPYQLIQYHGDTIPVVSLPEPGEDETEVDLEKDDYDTQEERFLYP</sequence>
<name>A0A667YT04_9TELE</name>
<proteinExistence type="predicted"/>
<dbReference type="PANTHER" id="PTHR10424:SF80">
    <property type="entry name" value="ENVELOPE GLYCOPROTEIN"/>
    <property type="match status" value="1"/>
</dbReference>
<accession>A0A667YT04</accession>
<organism evidence="3 4">
    <name type="scientific">Myripristis murdjan</name>
    <name type="common">pinecone soldierfish</name>
    <dbReference type="NCBI Taxonomy" id="586833"/>
    <lineage>
        <taxon>Eukaryota</taxon>
        <taxon>Metazoa</taxon>
        <taxon>Chordata</taxon>
        <taxon>Craniata</taxon>
        <taxon>Vertebrata</taxon>
        <taxon>Euteleostomi</taxon>
        <taxon>Actinopterygii</taxon>
        <taxon>Neopterygii</taxon>
        <taxon>Teleostei</taxon>
        <taxon>Neoteleostei</taxon>
        <taxon>Acanthomorphata</taxon>
        <taxon>Holocentriformes</taxon>
        <taxon>Holocentridae</taxon>
        <taxon>Myripristis</taxon>
    </lineage>
</organism>
<dbReference type="InterPro" id="IPR018154">
    <property type="entry name" value="TLV/ENV_coat_polyprotein"/>
</dbReference>
<dbReference type="Gene3D" id="1.10.287.210">
    <property type="match status" value="1"/>
</dbReference>
<dbReference type="SUPFAM" id="SSF58069">
    <property type="entry name" value="Virus ectodomain"/>
    <property type="match status" value="1"/>
</dbReference>
<keyword evidence="2" id="KW-1133">Transmembrane helix</keyword>
<evidence type="ECO:0000313" key="3">
    <source>
        <dbReference type="Ensembl" id="ENSMMDP00005033700.1"/>
    </source>
</evidence>
<dbReference type="AlphaFoldDB" id="A0A667YT04"/>
<evidence type="ECO:0000256" key="1">
    <source>
        <dbReference type="SAM" id="MobiDB-lite"/>
    </source>
</evidence>
<dbReference type="Pfam" id="PF00429">
    <property type="entry name" value="TLV_coat"/>
    <property type="match status" value="1"/>
</dbReference>
<dbReference type="Ensembl" id="ENSMMDT00005034443.1">
    <property type="protein sequence ID" value="ENSMMDP00005033700.1"/>
    <property type="gene ID" value="ENSMMDG00005015871.1"/>
</dbReference>
<protein>
    <submittedName>
        <fullName evidence="3">Uncharacterized protein</fullName>
    </submittedName>
</protein>
<evidence type="ECO:0000313" key="4">
    <source>
        <dbReference type="Proteomes" id="UP000472263"/>
    </source>
</evidence>
<feature type="region of interest" description="Disordered" evidence="1">
    <location>
        <begin position="619"/>
        <end position="644"/>
    </location>
</feature>
<reference evidence="3" key="1">
    <citation type="submission" date="2019-06" db="EMBL/GenBank/DDBJ databases">
        <authorList>
            <consortium name="Wellcome Sanger Institute Data Sharing"/>
        </authorList>
    </citation>
    <scope>NUCLEOTIDE SEQUENCE [LARGE SCALE GENOMIC DNA]</scope>
</reference>
<keyword evidence="4" id="KW-1185">Reference proteome</keyword>
<feature type="compositionally biased region" description="Acidic residues" evidence="1">
    <location>
        <begin position="620"/>
        <end position="636"/>
    </location>
</feature>